<reference evidence="7" key="1">
    <citation type="submission" date="2022-03" db="EMBL/GenBank/DDBJ databases">
        <title>Bacterial whole genome sequence for Hymenobacter sp. DH14.</title>
        <authorList>
            <person name="Le V."/>
        </authorList>
    </citation>
    <scope>NUCLEOTIDE SEQUENCE</scope>
    <source>
        <strain evidence="7">DH14</strain>
    </source>
</reference>
<dbReference type="PROSITE" id="PS50893">
    <property type="entry name" value="ABC_TRANSPORTER_2"/>
    <property type="match status" value="1"/>
</dbReference>
<dbReference type="CDD" id="cd03214">
    <property type="entry name" value="ABC_Iron-Siderophores_B12_Hemin"/>
    <property type="match status" value="1"/>
</dbReference>
<dbReference type="PANTHER" id="PTHR42794:SF1">
    <property type="entry name" value="HEMIN IMPORT ATP-BINDING PROTEIN HMUV"/>
    <property type="match status" value="1"/>
</dbReference>
<dbReference type="RefSeq" id="WP_241935051.1">
    <property type="nucleotide sequence ID" value="NZ_JALBGC010000001.1"/>
</dbReference>
<dbReference type="GO" id="GO:0016887">
    <property type="term" value="F:ATP hydrolysis activity"/>
    <property type="evidence" value="ECO:0007669"/>
    <property type="project" value="InterPro"/>
</dbReference>
<dbReference type="PROSITE" id="PS00211">
    <property type="entry name" value="ABC_TRANSPORTER_1"/>
    <property type="match status" value="1"/>
</dbReference>
<keyword evidence="8" id="KW-1185">Reference proteome</keyword>
<evidence type="ECO:0000256" key="4">
    <source>
        <dbReference type="ARBA" id="ARBA00022967"/>
    </source>
</evidence>
<dbReference type="AlphaFoldDB" id="A0A9X1VH27"/>
<evidence type="ECO:0000259" key="6">
    <source>
        <dbReference type="PROSITE" id="PS50893"/>
    </source>
</evidence>
<name>A0A9X1VH27_9BACT</name>
<evidence type="ECO:0000313" key="8">
    <source>
        <dbReference type="Proteomes" id="UP001139193"/>
    </source>
</evidence>
<evidence type="ECO:0000256" key="3">
    <source>
        <dbReference type="ARBA" id="ARBA00022840"/>
    </source>
</evidence>
<dbReference type="InterPro" id="IPR017871">
    <property type="entry name" value="ABC_transporter-like_CS"/>
</dbReference>
<dbReference type="InterPro" id="IPR027417">
    <property type="entry name" value="P-loop_NTPase"/>
</dbReference>
<comment type="function">
    <text evidence="5">Part of the ABC transporter complex HmuTUV involved in hemin import. Responsible for energy coupling to the transport system.</text>
</comment>
<gene>
    <name evidence="7" type="ORF">MON38_05095</name>
</gene>
<sequence>MLSLDHASFGVQGKTLLHEATLACRPGEVTVLLGPNGAGKTTLLRLLAGLYAPTTGQVQLDGHDLHRLDRGTLARARAVLSQEIHLAFPMTVEDVVLMGRYPHHGRSTPAHDQRIAQQALATLGLTSFAGRDYGTLSGGEAQKVQMARVLAQIWEPPAAGSRVLLLDEPVASLDIQYQHQLLQVARQLAREQAVVVTILHDINLALAYADRLVLLKNGRIHRILEQPAALTDELLGEVFEVDLRVILNPLTGQPLVVYAGPAGGRNV</sequence>
<evidence type="ECO:0000313" key="7">
    <source>
        <dbReference type="EMBL" id="MCI1186785.1"/>
    </source>
</evidence>
<dbReference type="Gene3D" id="3.40.50.300">
    <property type="entry name" value="P-loop containing nucleotide triphosphate hydrolases"/>
    <property type="match status" value="1"/>
</dbReference>
<keyword evidence="1" id="KW-0813">Transport</keyword>
<evidence type="ECO:0000256" key="2">
    <source>
        <dbReference type="ARBA" id="ARBA00022741"/>
    </source>
</evidence>
<feature type="domain" description="ABC transporter" evidence="6">
    <location>
        <begin position="2"/>
        <end position="242"/>
    </location>
</feature>
<accession>A0A9X1VH27</accession>
<dbReference type="NCBIfam" id="NF010068">
    <property type="entry name" value="PRK13548.1"/>
    <property type="match status" value="1"/>
</dbReference>
<keyword evidence="4" id="KW-1278">Translocase</keyword>
<dbReference type="Pfam" id="PF00005">
    <property type="entry name" value="ABC_tran"/>
    <property type="match status" value="1"/>
</dbReference>
<comment type="caution">
    <text evidence="7">The sequence shown here is derived from an EMBL/GenBank/DDBJ whole genome shotgun (WGS) entry which is preliminary data.</text>
</comment>
<dbReference type="EMBL" id="JALBGC010000001">
    <property type="protein sequence ID" value="MCI1186785.1"/>
    <property type="molecule type" value="Genomic_DNA"/>
</dbReference>
<evidence type="ECO:0000256" key="1">
    <source>
        <dbReference type="ARBA" id="ARBA00022448"/>
    </source>
</evidence>
<keyword evidence="3 7" id="KW-0067">ATP-binding</keyword>
<keyword evidence="2" id="KW-0547">Nucleotide-binding</keyword>
<dbReference type="GO" id="GO:0005524">
    <property type="term" value="F:ATP binding"/>
    <property type="evidence" value="ECO:0007669"/>
    <property type="project" value="UniProtKB-KW"/>
</dbReference>
<proteinExistence type="predicted"/>
<dbReference type="InterPro" id="IPR003439">
    <property type="entry name" value="ABC_transporter-like_ATP-bd"/>
</dbReference>
<protein>
    <submittedName>
        <fullName evidence="7">Heme ABC transporter ATP-binding protein</fullName>
    </submittedName>
</protein>
<evidence type="ECO:0000256" key="5">
    <source>
        <dbReference type="ARBA" id="ARBA00037066"/>
    </source>
</evidence>
<dbReference type="Proteomes" id="UP001139193">
    <property type="component" value="Unassembled WGS sequence"/>
</dbReference>
<dbReference type="SMART" id="SM00382">
    <property type="entry name" value="AAA"/>
    <property type="match status" value="1"/>
</dbReference>
<dbReference type="PANTHER" id="PTHR42794">
    <property type="entry name" value="HEMIN IMPORT ATP-BINDING PROTEIN HMUV"/>
    <property type="match status" value="1"/>
</dbReference>
<dbReference type="InterPro" id="IPR003593">
    <property type="entry name" value="AAA+_ATPase"/>
</dbReference>
<dbReference type="SUPFAM" id="SSF52540">
    <property type="entry name" value="P-loop containing nucleoside triphosphate hydrolases"/>
    <property type="match status" value="1"/>
</dbReference>
<organism evidence="7 8">
    <name type="scientific">Hymenobacter cyanobacteriorum</name>
    <dbReference type="NCBI Taxonomy" id="2926463"/>
    <lineage>
        <taxon>Bacteria</taxon>
        <taxon>Pseudomonadati</taxon>
        <taxon>Bacteroidota</taxon>
        <taxon>Cytophagia</taxon>
        <taxon>Cytophagales</taxon>
        <taxon>Hymenobacteraceae</taxon>
        <taxon>Hymenobacter</taxon>
    </lineage>
</organism>